<organism evidence="1 2">
    <name type="scientific">Chrysodeixis includens</name>
    <name type="common">Soybean looper</name>
    <name type="synonym">Pseudoplusia includens</name>
    <dbReference type="NCBI Taxonomy" id="689277"/>
    <lineage>
        <taxon>Eukaryota</taxon>
        <taxon>Metazoa</taxon>
        <taxon>Ecdysozoa</taxon>
        <taxon>Arthropoda</taxon>
        <taxon>Hexapoda</taxon>
        <taxon>Insecta</taxon>
        <taxon>Pterygota</taxon>
        <taxon>Neoptera</taxon>
        <taxon>Endopterygota</taxon>
        <taxon>Lepidoptera</taxon>
        <taxon>Glossata</taxon>
        <taxon>Ditrysia</taxon>
        <taxon>Noctuoidea</taxon>
        <taxon>Noctuidae</taxon>
        <taxon>Plusiinae</taxon>
        <taxon>Chrysodeixis</taxon>
    </lineage>
</organism>
<reference evidence="1" key="1">
    <citation type="submission" date="2021-12" db="EMBL/GenBank/DDBJ databases">
        <authorList>
            <person name="King R."/>
        </authorList>
    </citation>
    <scope>NUCLEOTIDE SEQUENCE</scope>
</reference>
<protein>
    <submittedName>
        <fullName evidence="1">Uncharacterized protein</fullName>
    </submittedName>
</protein>
<accession>A0A9N8PWQ8</accession>
<gene>
    <name evidence="1" type="ORF">CINC_LOCUS5798</name>
</gene>
<dbReference type="AlphaFoldDB" id="A0A9N8PWQ8"/>
<proteinExistence type="predicted"/>
<evidence type="ECO:0000313" key="2">
    <source>
        <dbReference type="Proteomes" id="UP001154114"/>
    </source>
</evidence>
<dbReference type="Proteomes" id="UP001154114">
    <property type="component" value="Chromosome 2"/>
</dbReference>
<name>A0A9N8PWQ8_CHRIL</name>
<dbReference type="EMBL" id="LR824005">
    <property type="protein sequence ID" value="CAD0194949.1"/>
    <property type="molecule type" value="Genomic_DNA"/>
</dbReference>
<evidence type="ECO:0000313" key="1">
    <source>
        <dbReference type="EMBL" id="CAD0194949.1"/>
    </source>
</evidence>
<keyword evidence="2" id="KW-1185">Reference proteome</keyword>
<sequence length="106" mass="12097">MSRRVSMRPDRDIAQHRTEHTECFCKHTTIRFPHVLVAGMNSYFICRRASCILVFPAHHETKSFSVAGACMINLGRYNMINSMTNKLKKLRSLNISIPLLSPSNCS</sequence>